<protein>
    <recommendedName>
        <fullName evidence="4 5">Large ribosomal subunit protein bL33</fullName>
    </recommendedName>
</protein>
<dbReference type="Gene3D" id="2.20.28.120">
    <property type="entry name" value="Ribosomal protein L33"/>
    <property type="match status" value="1"/>
</dbReference>
<dbReference type="NCBIfam" id="TIGR01023">
    <property type="entry name" value="rpmG_bact"/>
    <property type="match status" value="1"/>
</dbReference>
<keyword evidence="3 5" id="KW-0687">Ribonucleoprotein</keyword>
<dbReference type="Proteomes" id="UP000272462">
    <property type="component" value="Chromosome"/>
</dbReference>
<dbReference type="GO" id="GO:0005737">
    <property type="term" value="C:cytoplasm"/>
    <property type="evidence" value="ECO:0007669"/>
    <property type="project" value="UniProtKB-ARBA"/>
</dbReference>
<evidence type="ECO:0000256" key="2">
    <source>
        <dbReference type="ARBA" id="ARBA00022980"/>
    </source>
</evidence>
<comment type="similarity">
    <text evidence="1 5">Belongs to the bacterial ribosomal protein bL33 family.</text>
</comment>
<sequence>MKKNILICNCCLSRNYHVTVANRSNRLILKKYCPQCKKHVLHEESK</sequence>
<dbReference type="RefSeq" id="WP_121464049.1">
    <property type="nucleotide sequence ID" value="NZ_CP025121.1"/>
</dbReference>
<evidence type="ECO:0000256" key="5">
    <source>
        <dbReference type="HAMAP-Rule" id="MF_00294"/>
    </source>
</evidence>
<evidence type="ECO:0000313" key="7">
    <source>
        <dbReference type="Proteomes" id="UP000272462"/>
    </source>
</evidence>
<proteinExistence type="inferred from homology"/>
<dbReference type="Pfam" id="PF00471">
    <property type="entry name" value="Ribosomal_L33"/>
    <property type="match status" value="1"/>
</dbReference>
<dbReference type="KEGG" id="pzi:CWO85_02380"/>
<dbReference type="EMBL" id="CP025121">
    <property type="protein sequence ID" value="AYJ01337.1"/>
    <property type="molecule type" value="Genomic_DNA"/>
</dbReference>
<dbReference type="OrthoDB" id="9801333at2"/>
<dbReference type="SUPFAM" id="SSF57829">
    <property type="entry name" value="Zn-binding ribosomal proteins"/>
    <property type="match status" value="1"/>
</dbReference>
<evidence type="ECO:0000313" key="6">
    <source>
        <dbReference type="EMBL" id="AYJ01337.1"/>
    </source>
</evidence>
<evidence type="ECO:0000256" key="1">
    <source>
        <dbReference type="ARBA" id="ARBA00007596"/>
    </source>
</evidence>
<dbReference type="InterPro" id="IPR038584">
    <property type="entry name" value="Ribosomal_bL33_sf"/>
</dbReference>
<keyword evidence="2 5" id="KW-0689">Ribosomal protein</keyword>
<dbReference type="NCBIfam" id="NF001764">
    <property type="entry name" value="PRK00504.1"/>
    <property type="match status" value="1"/>
</dbReference>
<organism evidence="6 7">
    <name type="scientific">Ziziphus jujuba witches'-broom phytoplasma</name>
    <dbReference type="NCBI Taxonomy" id="135727"/>
    <lineage>
        <taxon>Bacteria</taxon>
        <taxon>Bacillati</taxon>
        <taxon>Mycoplasmatota</taxon>
        <taxon>Mollicutes</taxon>
        <taxon>Acholeplasmatales</taxon>
        <taxon>Acholeplasmataceae</taxon>
        <taxon>Candidatus Phytoplasma</taxon>
        <taxon>16SrV (Elm yellows group)</taxon>
    </lineage>
</organism>
<name>A0A660HMS0_ZIZJU</name>
<keyword evidence="7" id="KW-1185">Reference proteome</keyword>
<accession>A0A660HMS0</accession>
<dbReference type="GO" id="GO:1990904">
    <property type="term" value="C:ribonucleoprotein complex"/>
    <property type="evidence" value="ECO:0007669"/>
    <property type="project" value="UniProtKB-KW"/>
</dbReference>
<gene>
    <name evidence="5 6" type="primary">rpmG</name>
    <name evidence="6" type="ORF">CWO85_02380</name>
</gene>
<reference evidence="6 7" key="1">
    <citation type="journal article" date="2018" name="BMC Genomics">
        <title>Comparative genome analysis of jujube witches'-broom Phytoplasma, an obligate pathogen that causes jujube witches'-broom disease.</title>
        <authorList>
            <person name="Wang J."/>
            <person name="Song L."/>
            <person name="Jiao Q."/>
            <person name="Yang S."/>
            <person name="Gao R."/>
            <person name="Lu X."/>
            <person name="Zhou G."/>
        </authorList>
    </citation>
    <scope>NUCLEOTIDE SEQUENCE [LARGE SCALE GENOMIC DNA]</scope>
    <source>
        <strain evidence="6">Jwb-nky</strain>
    </source>
</reference>
<dbReference type="HAMAP" id="MF_00294">
    <property type="entry name" value="Ribosomal_bL33"/>
    <property type="match status" value="1"/>
</dbReference>
<dbReference type="AlphaFoldDB" id="A0A660HMS0"/>
<dbReference type="GO" id="GO:0005840">
    <property type="term" value="C:ribosome"/>
    <property type="evidence" value="ECO:0007669"/>
    <property type="project" value="UniProtKB-KW"/>
</dbReference>
<dbReference type="GO" id="GO:0006412">
    <property type="term" value="P:translation"/>
    <property type="evidence" value="ECO:0007669"/>
    <property type="project" value="UniProtKB-UniRule"/>
</dbReference>
<evidence type="ECO:0000256" key="4">
    <source>
        <dbReference type="ARBA" id="ARBA00035176"/>
    </source>
</evidence>
<dbReference type="GO" id="GO:0003735">
    <property type="term" value="F:structural constituent of ribosome"/>
    <property type="evidence" value="ECO:0007669"/>
    <property type="project" value="InterPro"/>
</dbReference>
<evidence type="ECO:0000256" key="3">
    <source>
        <dbReference type="ARBA" id="ARBA00023274"/>
    </source>
</evidence>
<dbReference type="InterPro" id="IPR001705">
    <property type="entry name" value="Ribosomal_bL33"/>
</dbReference>
<dbReference type="InterPro" id="IPR011332">
    <property type="entry name" value="Ribosomal_zn-bd"/>
</dbReference>